<keyword evidence="2" id="KW-0732">Signal</keyword>
<dbReference type="SUPFAM" id="SSF49503">
    <property type="entry name" value="Cupredoxins"/>
    <property type="match status" value="2"/>
</dbReference>
<dbReference type="GeneID" id="72003058"/>
<accession>A0ABQ8KUM6</accession>
<proteinExistence type="predicted"/>
<dbReference type="InterPro" id="IPR052953">
    <property type="entry name" value="Ser-rich/MCO-related"/>
</dbReference>
<dbReference type="InterPro" id="IPR008972">
    <property type="entry name" value="Cupredoxin"/>
</dbReference>
<comment type="caution">
    <text evidence="3">The sequence shown here is derived from an EMBL/GenBank/DDBJ whole genome shotgun (WGS) entry which is preliminary data.</text>
</comment>
<evidence type="ECO:0000256" key="2">
    <source>
        <dbReference type="SAM" id="SignalP"/>
    </source>
</evidence>
<evidence type="ECO:0000313" key="4">
    <source>
        <dbReference type="Proteomes" id="UP000814176"/>
    </source>
</evidence>
<feature type="signal peptide" evidence="2">
    <location>
        <begin position="1"/>
        <end position="21"/>
    </location>
</feature>
<name>A0ABQ8KUM6_9APHY</name>
<keyword evidence="4" id="KW-1185">Reference proteome</keyword>
<dbReference type="EMBL" id="JADCUA010000002">
    <property type="protein sequence ID" value="KAH9842547.1"/>
    <property type="molecule type" value="Genomic_DNA"/>
</dbReference>
<evidence type="ECO:0008006" key="5">
    <source>
        <dbReference type="Google" id="ProtNLM"/>
    </source>
</evidence>
<dbReference type="PANTHER" id="PTHR34883:SF15">
    <property type="entry name" value="EXTRACELLULAR SERINE-RICH PROTEIN"/>
    <property type="match status" value="1"/>
</dbReference>
<sequence length="388" mass="40027">MMRTTTFFFILASMLWTVARATEFQVTVGGPGVLRYNPEYVNATTGDTIVFSFRQENHTVTQSSLDNPCQLVDGGFDSGFIPVAANNSNGPFPAAQYTVTDDSPVWIFCRQANHCQQGMVFAINPGDKFASFKANAFGNNTANATTSATASSAGATSGTTTDSATSGAVSSSVVASTSASISATATDAAIVNVTTTVTVSQTAQPSSSASSTSSAAGSTSTYAEHIVIVGADGKLAYEPSNITAAVGDIITFLFMHANHTATQSSFSDPCTSLTETSTSGQIGFDSGFMPVANGTSDYPTYTVEVNNTDPMWVYCKQTNPQDHCAAGMVFSLNAVASGLEDYSAFVDAAKQSNATSATSHSGSSRSITSARNAGVALTLLAVMMGLAL</sequence>
<evidence type="ECO:0000313" key="3">
    <source>
        <dbReference type="EMBL" id="KAH9842547.1"/>
    </source>
</evidence>
<dbReference type="RefSeq" id="XP_047783594.1">
    <property type="nucleotide sequence ID" value="XM_047922326.1"/>
</dbReference>
<dbReference type="CDD" id="cd00920">
    <property type="entry name" value="Cupredoxin"/>
    <property type="match status" value="1"/>
</dbReference>
<feature type="region of interest" description="Disordered" evidence="1">
    <location>
        <begin position="145"/>
        <end position="166"/>
    </location>
</feature>
<dbReference type="Gene3D" id="2.60.40.420">
    <property type="entry name" value="Cupredoxins - blue copper proteins"/>
    <property type="match status" value="2"/>
</dbReference>
<gene>
    <name evidence="3" type="ORF">C8Q71DRAFT_733378</name>
</gene>
<protein>
    <recommendedName>
        <fullName evidence="5">Cupredoxin</fullName>
    </recommendedName>
</protein>
<reference evidence="3 4" key="1">
    <citation type="journal article" date="2021" name="Environ. Microbiol.">
        <title>Gene family expansions and transcriptome signatures uncover fungal adaptations to wood decay.</title>
        <authorList>
            <person name="Hage H."/>
            <person name="Miyauchi S."/>
            <person name="Viragh M."/>
            <person name="Drula E."/>
            <person name="Min B."/>
            <person name="Chaduli D."/>
            <person name="Navarro D."/>
            <person name="Favel A."/>
            <person name="Norest M."/>
            <person name="Lesage-Meessen L."/>
            <person name="Balint B."/>
            <person name="Merenyi Z."/>
            <person name="de Eugenio L."/>
            <person name="Morin E."/>
            <person name="Martinez A.T."/>
            <person name="Baldrian P."/>
            <person name="Stursova M."/>
            <person name="Martinez M.J."/>
            <person name="Novotny C."/>
            <person name="Magnuson J.K."/>
            <person name="Spatafora J.W."/>
            <person name="Maurice S."/>
            <person name="Pangilinan J."/>
            <person name="Andreopoulos W."/>
            <person name="LaButti K."/>
            <person name="Hundley H."/>
            <person name="Na H."/>
            <person name="Kuo A."/>
            <person name="Barry K."/>
            <person name="Lipzen A."/>
            <person name="Henrissat B."/>
            <person name="Riley R."/>
            <person name="Ahrendt S."/>
            <person name="Nagy L.G."/>
            <person name="Grigoriev I.V."/>
            <person name="Martin F."/>
            <person name="Rosso M.N."/>
        </authorList>
    </citation>
    <scope>NUCLEOTIDE SEQUENCE [LARGE SCALE GENOMIC DNA]</scope>
    <source>
        <strain evidence="3 4">CIRM-BRFM 1785</strain>
    </source>
</reference>
<dbReference type="PANTHER" id="PTHR34883">
    <property type="entry name" value="SERINE-RICH PROTEIN, PUTATIVE-RELATED-RELATED"/>
    <property type="match status" value="1"/>
</dbReference>
<organism evidence="3 4">
    <name type="scientific">Rhodofomes roseus</name>
    <dbReference type="NCBI Taxonomy" id="34475"/>
    <lineage>
        <taxon>Eukaryota</taxon>
        <taxon>Fungi</taxon>
        <taxon>Dikarya</taxon>
        <taxon>Basidiomycota</taxon>
        <taxon>Agaricomycotina</taxon>
        <taxon>Agaricomycetes</taxon>
        <taxon>Polyporales</taxon>
        <taxon>Rhodofomes</taxon>
    </lineage>
</organism>
<feature type="chain" id="PRO_5046071543" description="Cupredoxin" evidence="2">
    <location>
        <begin position="22"/>
        <end position="388"/>
    </location>
</feature>
<dbReference type="Proteomes" id="UP000814176">
    <property type="component" value="Unassembled WGS sequence"/>
</dbReference>
<evidence type="ECO:0000256" key="1">
    <source>
        <dbReference type="SAM" id="MobiDB-lite"/>
    </source>
</evidence>